<accession>A0A5N6GXD1</accession>
<sequence>MKPATDRPFEASRYAWRTDTDGLTASDPAAEARFENAKESYKKALQAFESADKKARNRYQKHEEDDAFGEWAMQYDPVWCSLKAEAQSQCAALCDAGWAAFGQAYLEKSEQGMSKVTQDARYAGFEPEIF</sequence>
<reference evidence="1" key="1">
    <citation type="submission" date="2019-04" db="EMBL/GenBank/DDBJ databases">
        <title>Friends and foes A comparative genomics study of 23 Aspergillus species from section Flavi.</title>
        <authorList>
            <consortium name="DOE Joint Genome Institute"/>
            <person name="Kjaerbolling I."/>
            <person name="Vesth T."/>
            <person name="Frisvad J.C."/>
            <person name="Nybo J.L."/>
            <person name="Theobald S."/>
            <person name="Kildgaard S."/>
            <person name="Isbrandt T."/>
            <person name="Kuo A."/>
            <person name="Sato A."/>
            <person name="Lyhne E.K."/>
            <person name="Kogle M.E."/>
            <person name="Wiebenga A."/>
            <person name="Kun R.S."/>
            <person name="Lubbers R.J."/>
            <person name="Makela M.R."/>
            <person name="Barry K."/>
            <person name="Chovatia M."/>
            <person name="Clum A."/>
            <person name="Daum C."/>
            <person name="Haridas S."/>
            <person name="He G."/>
            <person name="LaButti K."/>
            <person name="Lipzen A."/>
            <person name="Mondo S."/>
            <person name="Riley R."/>
            <person name="Salamov A."/>
            <person name="Simmons B.A."/>
            <person name="Magnuson J.K."/>
            <person name="Henrissat B."/>
            <person name="Mortensen U.H."/>
            <person name="Larsen T.O."/>
            <person name="Devries R.P."/>
            <person name="Grigoriev I.V."/>
            <person name="Machida M."/>
            <person name="Baker S.E."/>
            <person name="Andersen M.R."/>
        </authorList>
    </citation>
    <scope>NUCLEOTIDE SEQUENCE [LARGE SCALE GENOMIC DNA]</scope>
    <source>
        <strain evidence="1">CBS 121.62</strain>
    </source>
</reference>
<evidence type="ECO:0000313" key="1">
    <source>
        <dbReference type="EMBL" id="KAB8246991.1"/>
    </source>
</evidence>
<organism evidence="1">
    <name type="scientific">Aspergillus flavus</name>
    <dbReference type="NCBI Taxonomy" id="5059"/>
    <lineage>
        <taxon>Eukaryota</taxon>
        <taxon>Fungi</taxon>
        <taxon>Dikarya</taxon>
        <taxon>Ascomycota</taxon>
        <taxon>Pezizomycotina</taxon>
        <taxon>Eurotiomycetes</taxon>
        <taxon>Eurotiomycetidae</taxon>
        <taxon>Eurotiales</taxon>
        <taxon>Aspergillaceae</taxon>
        <taxon>Aspergillus</taxon>
        <taxon>Aspergillus subgen. Circumdati</taxon>
    </lineage>
</organism>
<dbReference type="VEuPathDB" id="FungiDB:F9C07_2279590"/>
<protein>
    <submittedName>
        <fullName evidence="1">Uncharacterized protein</fullName>
    </submittedName>
</protein>
<dbReference type="AlphaFoldDB" id="A0A5N6GXD1"/>
<proteinExistence type="predicted"/>
<dbReference type="EMBL" id="ML734594">
    <property type="protein sequence ID" value="KAB8246991.1"/>
    <property type="molecule type" value="Genomic_DNA"/>
</dbReference>
<name>A0A5N6GXD1_ASPFL</name>
<dbReference type="VEuPathDB" id="FungiDB:AFLA_004142"/>
<dbReference type="Proteomes" id="UP000325434">
    <property type="component" value="Unassembled WGS sequence"/>
</dbReference>
<gene>
    <name evidence="1" type="ORF">BDV35DRAFT_352555</name>
</gene>